<evidence type="ECO:0000313" key="6">
    <source>
        <dbReference type="EMBL" id="SPL61827.1"/>
    </source>
</evidence>
<keyword evidence="2" id="KW-0285">Flavoprotein</keyword>
<evidence type="ECO:0000256" key="2">
    <source>
        <dbReference type="ARBA" id="ARBA00022630"/>
    </source>
</evidence>
<keyword evidence="3 6" id="KW-0560">Oxidoreductase</keyword>
<evidence type="ECO:0000259" key="4">
    <source>
        <dbReference type="Pfam" id="PF07992"/>
    </source>
</evidence>
<dbReference type="AlphaFoldDB" id="A0A2P9HCK9"/>
<evidence type="ECO:0000313" key="7">
    <source>
        <dbReference type="Proteomes" id="UP000246073"/>
    </source>
</evidence>
<dbReference type="PRINTS" id="PR00368">
    <property type="entry name" value="FADPNR"/>
</dbReference>
<dbReference type="Proteomes" id="UP000246073">
    <property type="component" value="Unassembled WGS sequence"/>
</dbReference>
<dbReference type="PANTHER" id="PTHR48105">
    <property type="entry name" value="THIOREDOXIN REDUCTASE 1-RELATED-RELATED"/>
    <property type="match status" value="1"/>
</dbReference>
<accession>A0A2P9HCK9</accession>
<name>A0A2P9HCK9_9HYPH</name>
<dbReference type="GO" id="GO:0016491">
    <property type="term" value="F:oxidoreductase activity"/>
    <property type="evidence" value="ECO:0007669"/>
    <property type="project" value="UniProtKB-KW"/>
</dbReference>
<feature type="domain" description="FAD/NAD(P)-binding" evidence="4">
    <location>
        <begin position="5"/>
        <end position="140"/>
    </location>
</feature>
<evidence type="ECO:0000313" key="8">
    <source>
        <dbReference type="Proteomes" id="UP000574931"/>
    </source>
</evidence>
<dbReference type="Gene3D" id="3.50.50.60">
    <property type="entry name" value="FAD/NAD(P)-binding domain"/>
    <property type="match status" value="2"/>
</dbReference>
<dbReference type="EMBL" id="JABFCY010000003">
    <property type="protein sequence ID" value="NNU59890.1"/>
    <property type="molecule type" value="Genomic_DNA"/>
</dbReference>
<proteinExistence type="predicted"/>
<feature type="domain" description="FAD/NAD(P)-binding" evidence="4">
    <location>
        <begin position="187"/>
        <end position="283"/>
    </location>
</feature>
<keyword evidence="8" id="KW-1185">Reference proteome</keyword>
<dbReference type="Pfam" id="PF07992">
    <property type="entry name" value="Pyr_redox_2"/>
    <property type="match status" value="2"/>
</dbReference>
<reference evidence="7" key="1">
    <citation type="submission" date="2017-12" db="EMBL/GenBank/DDBJ databases">
        <authorList>
            <person name="Diaz M."/>
        </authorList>
    </citation>
    <scope>NUCLEOTIDE SEQUENCE [LARGE SCALE GENOMIC DNA]</scope>
    <source>
        <strain evidence="7">FI11154</strain>
    </source>
</reference>
<dbReference type="Proteomes" id="UP000574931">
    <property type="component" value="Unassembled WGS sequence"/>
</dbReference>
<dbReference type="InterPro" id="IPR050097">
    <property type="entry name" value="Ferredoxin-NADP_redctase_2"/>
</dbReference>
<organism evidence="6 7">
    <name type="scientific">Ochrobactrum soli</name>
    <dbReference type="NCBI Taxonomy" id="2448455"/>
    <lineage>
        <taxon>Bacteria</taxon>
        <taxon>Pseudomonadati</taxon>
        <taxon>Pseudomonadota</taxon>
        <taxon>Alphaproteobacteria</taxon>
        <taxon>Hyphomicrobiales</taxon>
        <taxon>Brucellaceae</taxon>
        <taxon>Brucella/Ochrobactrum group</taxon>
        <taxon>Ochrobactrum</taxon>
    </lineage>
</organism>
<protein>
    <recommendedName>
        <fullName evidence="1">Thioredoxin reductase</fullName>
    </recommendedName>
</protein>
<evidence type="ECO:0000256" key="1">
    <source>
        <dbReference type="ARBA" id="ARBA00018719"/>
    </source>
</evidence>
<gene>
    <name evidence="5" type="ORF">HKX02_06405</name>
    <name evidence="6" type="ORF">OHAE_4619</name>
</gene>
<evidence type="ECO:0000256" key="3">
    <source>
        <dbReference type="ARBA" id="ARBA00023002"/>
    </source>
</evidence>
<sequence length="298" mass="32149">MQNYETIIIGGGPAGLSAALIAGRALRKVLVIDGGEPRNRKAPAMHSYLSRDGILPQEFRKVSREELSRYDTVTYRDGLAQAIWPTDGGYSVELVDGDIVSASKILLALGLSDQLPAIEGLAENWGRGVHHCPFCDGFEHRGEHWGVLAENAAMLDHAPFFKNWAGRLTILTNGADLPADKLTDLSRAGINLVTTPIKQVLSGDGHTIGGAMLKDGRREGIQSLWIRPLQSQTRIVADLALTMREDGGLWRNEMNETSMKGIYAAGDCAAGPMQQAILAAADGARTMFSIIHSLVTAH</sequence>
<dbReference type="RefSeq" id="WP_109366013.1">
    <property type="nucleotide sequence ID" value="NZ_JABFCY010000003.1"/>
</dbReference>
<reference evidence="6" key="2">
    <citation type="submission" date="2017-12" db="EMBL/GenBank/DDBJ databases">
        <authorList>
            <person name="Hurst M.R.H."/>
        </authorList>
    </citation>
    <scope>NUCLEOTIDE SEQUENCE [LARGE SCALE GENOMIC DNA]</scope>
    <source>
        <strain evidence="6">FI11154</strain>
    </source>
</reference>
<reference evidence="5 8" key="3">
    <citation type="submission" date="2020-05" db="EMBL/GenBank/DDBJ databases">
        <title>Draft Genome Sequence of Ochrobactrum soli Isolated from Stable Fly Gut.</title>
        <authorList>
            <person name="Pileggi M.T."/>
            <person name="Vazhakkala L.J."/>
            <person name="Wong C.N."/>
        </authorList>
    </citation>
    <scope>NUCLEOTIDE SEQUENCE [LARGE SCALE GENOMIC DNA]</scope>
    <source>
        <strain evidence="5 8">MTP-C0764</strain>
    </source>
</reference>
<dbReference type="SUPFAM" id="SSF51905">
    <property type="entry name" value="FAD/NAD(P)-binding domain"/>
    <property type="match status" value="1"/>
</dbReference>
<evidence type="ECO:0000313" key="5">
    <source>
        <dbReference type="EMBL" id="NNU59890.1"/>
    </source>
</evidence>
<dbReference type="PRINTS" id="PR00469">
    <property type="entry name" value="PNDRDTASEII"/>
</dbReference>
<dbReference type="InterPro" id="IPR023753">
    <property type="entry name" value="FAD/NAD-binding_dom"/>
</dbReference>
<dbReference type="InterPro" id="IPR036188">
    <property type="entry name" value="FAD/NAD-bd_sf"/>
</dbReference>
<dbReference type="EMBL" id="OOFM01000001">
    <property type="protein sequence ID" value="SPL61827.1"/>
    <property type="molecule type" value="Genomic_DNA"/>
</dbReference>